<dbReference type="OrthoDB" id="1550275at2"/>
<accession>A0A8S9TC03</accession>
<proteinExistence type="predicted"/>
<protein>
    <submittedName>
        <fullName evidence="1">ABC transporter substrate-binding protein</fullName>
    </submittedName>
</protein>
<dbReference type="EMBL" id="JHEG04000001">
    <property type="protein sequence ID" value="KAF3889577.1"/>
    <property type="molecule type" value="Genomic_DNA"/>
</dbReference>
<reference evidence="1" key="1">
    <citation type="journal article" date="2015" name="Genome Announc.">
        <title>Draft Genome Sequence of Tolypothrix boutellei Strain VB521301.</title>
        <authorList>
            <person name="Chandrababunaidu M.M."/>
            <person name="Singh D."/>
            <person name="Sen D."/>
            <person name="Bhan S."/>
            <person name="Das S."/>
            <person name="Gupta A."/>
            <person name="Adhikary S.P."/>
            <person name="Tripathy S."/>
        </authorList>
    </citation>
    <scope>NUCLEOTIDE SEQUENCE</scope>
    <source>
        <strain evidence="1">VB521301</strain>
    </source>
</reference>
<evidence type="ECO:0000313" key="2">
    <source>
        <dbReference type="Proteomes" id="UP000029738"/>
    </source>
</evidence>
<dbReference type="Proteomes" id="UP000029738">
    <property type="component" value="Unassembled WGS sequence"/>
</dbReference>
<dbReference type="AlphaFoldDB" id="A0A8S9TC03"/>
<dbReference type="PANTHER" id="PTHR30024:SF21">
    <property type="entry name" value="ABC TRANSPORTER SUBSTRATE-BINDING PROTEIN"/>
    <property type="match status" value="1"/>
</dbReference>
<reference evidence="1" key="2">
    <citation type="submission" date="2019-11" db="EMBL/GenBank/DDBJ databases">
        <title>Improved Assembly of Tolypothrix boutellei genome.</title>
        <authorList>
            <person name="Sarangi A.N."/>
            <person name="Mukherjee M."/>
            <person name="Ghosh S."/>
            <person name="Singh D."/>
            <person name="Das A."/>
            <person name="Kant S."/>
            <person name="Prusty A."/>
            <person name="Tripathy S."/>
        </authorList>
    </citation>
    <scope>NUCLEOTIDE SEQUENCE</scope>
    <source>
        <strain evidence="1">VB521301</strain>
    </source>
</reference>
<dbReference type="Gene3D" id="3.40.190.270">
    <property type="match status" value="1"/>
</dbReference>
<organism evidence="1 2">
    <name type="scientific">Tolypothrix bouteillei VB521301</name>
    <dbReference type="NCBI Taxonomy" id="1479485"/>
    <lineage>
        <taxon>Bacteria</taxon>
        <taxon>Bacillati</taxon>
        <taxon>Cyanobacteriota</taxon>
        <taxon>Cyanophyceae</taxon>
        <taxon>Nostocales</taxon>
        <taxon>Tolypothrichaceae</taxon>
        <taxon>Tolypothrix</taxon>
    </lineage>
</organism>
<dbReference type="Gene3D" id="3.40.190.10">
    <property type="entry name" value="Periplasmic binding protein-like II"/>
    <property type="match status" value="1"/>
</dbReference>
<dbReference type="SUPFAM" id="SSF53850">
    <property type="entry name" value="Periplasmic binding protein-like II"/>
    <property type="match status" value="1"/>
</dbReference>
<sequence>MSTSSKTEKLAISELWYTRCPVPTISGVALDLGWLDRTFAKNGISFKSLRAAEERSVRESHYDHKLKGLFREGGNIPAIWARATGKDTRVIGLTWVDEYQAILTLPNSEIAQPADLRGRRLGLPHRIESQIDFSRAMALRGFLSTLSLADLNETDVQFVDINAQQTDLRELGSTNVERSNFYSAEVTALLRGEVDAIYAKGAPGVDLTVEHGFQVVFNLGDHPDPLVRVNNGTPRTIAVNADLVEQHPDLVVQYLVCLLQTSKWAETHAQEVVRIVSQETGGGEEAVRKAYGARLHQRLQPSLSEEWIAGLKLHKDFLLKWGFIPADFDLDAWIVREPLLEAEKLALNLPEPVFA</sequence>
<name>A0A8S9TC03_9CYAN</name>
<keyword evidence="2" id="KW-1185">Reference proteome</keyword>
<comment type="caution">
    <text evidence="1">The sequence shown here is derived from an EMBL/GenBank/DDBJ whole genome shotgun (WGS) entry which is preliminary data.</text>
</comment>
<gene>
    <name evidence="1" type="ORF">DA73_0400031980</name>
</gene>
<evidence type="ECO:0000313" key="1">
    <source>
        <dbReference type="EMBL" id="KAF3889577.1"/>
    </source>
</evidence>
<dbReference type="PANTHER" id="PTHR30024">
    <property type="entry name" value="ALIPHATIC SULFONATES-BINDING PROTEIN-RELATED"/>
    <property type="match status" value="1"/>
</dbReference>
<dbReference type="RefSeq" id="WP_063779562.1">
    <property type="nucleotide sequence ID" value="NZ_JHEG04000001.1"/>
</dbReference>